<dbReference type="OrthoDB" id="9801978at2"/>
<dbReference type="Proteomes" id="UP000396862">
    <property type="component" value="Unassembled WGS sequence"/>
</dbReference>
<dbReference type="Proteomes" id="UP000240621">
    <property type="component" value="Unassembled WGS sequence"/>
</dbReference>
<evidence type="ECO:0000313" key="9">
    <source>
        <dbReference type="EMBL" id="GET22285.1"/>
    </source>
</evidence>
<comment type="function">
    <text evidence="5">Catalyzes the interconversion of L-alanine and D-alanine. May also act on other amino acids.</text>
</comment>
<dbReference type="Gene3D" id="3.20.20.10">
    <property type="entry name" value="Alanine racemase"/>
    <property type="match status" value="1"/>
</dbReference>
<dbReference type="GO" id="GO:0005829">
    <property type="term" value="C:cytosol"/>
    <property type="evidence" value="ECO:0007669"/>
    <property type="project" value="TreeGrafter"/>
</dbReference>
<dbReference type="AlphaFoldDB" id="A0A2P8C7D5"/>
<protein>
    <recommendedName>
        <fullName evidence="5">Alanine racemase</fullName>
        <ecNumber evidence="5">5.1.1.1</ecNumber>
    </recommendedName>
</protein>
<evidence type="ECO:0000313" key="10">
    <source>
        <dbReference type="EMBL" id="PSK80881.1"/>
    </source>
</evidence>
<evidence type="ECO:0000313" key="12">
    <source>
        <dbReference type="Proteomes" id="UP000396862"/>
    </source>
</evidence>
<dbReference type="EMBL" id="BLAU01000001">
    <property type="protein sequence ID" value="GET22285.1"/>
    <property type="molecule type" value="Genomic_DNA"/>
</dbReference>
<organism evidence="10 11">
    <name type="scientific">Prolixibacter denitrificans</name>
    <dbReference type="NCBI Taxonomy" id="1541063"/>
    <lineage>
        <taxon>Bacteria</taxon>
        <taxon>Pseudomonadati</taxon>
        <taxon>Bacteroidota</taxon>
        <taxon>Bacteroidia</taxon>
        <taxon>Marinilabiliales</taxon>
        <taxon>Prolixibacteraceae</taxon>
        <taxon>Prolixibacter</taxon>
    </lineage>
</organism>
<dbReference type="GO" id="GO:0030170">
    <property type="term" value="F:pyridoxal phosphate binding"/>
    <property type="evidence" value="ECO:0007669"/>
    <property type="project" value="UniProtKB-UniRule"/>
</dbReference>
<dbReference type="FunFam" id="3.20.20.10:FF:000002">
    <property type="entry name" value="Alanine racemase"/>
    <property type="match status" value="1"/>
</dbReference>
<evidence type="ECO:0000256" key="5">
    <source>
        <dbReference type="HAMAP-Rule" id="MF_01201"/>
    </source>
</evidence>
<comment type="similarity">
    <text evidence="5">Belongs to the alanine racemase family.</text>
</comment>
<dbReference type="PANTHER" id="PTHR30511">
    <property type="entry name" value="ALANINE RACEMASE"/>
    <property type="match status" value="1"/>
</dbReference>
<feature type="active site" description="Proton acceptor; specific for L-alanine" evidence="5">
    <location>
        <position position="275"/>
    </location>
</feature>
<dbReference type="SUPFAM" id="SSF51419">
    <property type="entry name" value="PLP-binding barrel"/>
    <property type="match status" value="1"/>
</dbReference>
<comment type="caution">
    <text evidence="10">The sequence shown here is derived from an EMBL/GenBank/DDBJ whole genome shotgun (WGS) entry which is preliminary data.</text>
</comment>
<gene>
    <name evidence="9" type="primary">alr</name>
    <name evidence="10" type="ORF">CLV93_11216</name>
    <name evidence="9" type="ORF">JCM18694_25310</name>
</gene>
<evidence type="ECO:0000256" key="2">
    <source>
        <dbReference type="ARBA" id="ARBA00001933"/>
    </source>
</evidence>
<evidence type="ECO:0000256" key="1">
    <source>
        <dbReference type="ARBA" id="ARBA00000316"/>
    </source>
</evidence>
<dbReference type="InterPro" id="IPR009006">
    <property type="entry name" value="Ala_racemase/Decarboxylase_C"/>
</dbReference>
<dbReference type="SUPFAM" id="SSF50621">
    <property type="entry name" value="Alanine racemase C-terminal domain-like"/>
    <property type="match status" value="1"/>
</dbReference>
<evidence type="ECO:0000259" key="8">
    <source>
        <dbReference type="SMART" id="SM01005"/>
    </source>
</evidence>
<dbReference type="EMBL" id="PYGC01000012">
    <property type="protein sequence ID" value="PSK80881.1"/>
    <property type="molecule type" value="Genomic_DNA"/>
</dbReference>
<reference evidence="9 12" key="2">
    <citation type="submission" date="2019-10" db="EMBL/GenBank/DDBJ databases">
        <title>Prolixibacter strains distinguished by the presence of nitrate reductase genes were adept at nitrate-dependent anaerobic corrosion of metallic iron and carbon steel.</title>
        <authorList>
            <person name="Iino T."/>
            <person name="Shono N."/>
            <person name="Ito K."/>
            <person name="Nakamura R."/>
            <person name="Sueoka K."/>
            <person name="Harayama S."/>
            <person name="Ohkuma M."/>
        </authorList>
    </citation>
    <scope>NUCLEOTIDE SEQUENCE [LARGE SCALE GENOMIC DNA]</scope>
    <source>
        <strain evidence="9 12">MIC1-1</strain>
    </source>
</reference>
<dbReference type="GO" id="GO:0030632">
    <property type="term" value="P:D-alanine biosynthetic process"/>
    <property type="evidence" value="ECO:0007669"/>
    <property type="project" value="UniProtKB-UniRule"/>
</dbReference>
<dbReference type="PANTHER" id="PTHR30511:SF0">
    <property type="entry name" value="ALANINE RACEMASE, CATABOLIC-RELATED"/>
    <property type="match status" value="1"/>
</dbReference>
<dbReference type="RefSeq" id="WP_106543486.1">
    <property type="nucleotide sequence ID" value="NZ_BLAU01000001.1"/>
</dbReference>
<evidence type="ECO:0000256" key="4">
    <source>
        <dbReference type="ARBA" id="ARBA00023235"/>
    </source>
</evidence>
<feature type="domain" description="Alanine racemase C-terminal" evidence="8">
    <location>
        <begin position="254"/>
        <end position="382"/>
    </location>
</feature>
<evidence type="ECO:0000256" key="3">
    <source>
        <dbReference type="ARBA" id="ARBA00022898"/>
    </source>
</evidence>
<keyword evidence="3 5" id="KW-0663">Pyridoxal phosphate</keyword>
<evidence type="ECO:0000256" key="7">
    <source>
        <dbReference type="PIRSR" id="PIRSR600821-52"/>
    </source>
</evidence>
<feature type="modified residue" description="N6-(pyridoxal phosphate)lysine" evidence="5 6">
    <location>
        <position position="36"/>
    </location>
</feature>
<dbReference type="InterPro" id="IPR020622">
    <property type="entry name" value="Ala_racemase_pyridoxalP-BS"/>
</dbReference>
<comment type="catalytic activity">
    <reaction evidence="1 5">
        <text>L-alanine = D-alanine</text>
        <dbReference type="Rhea" id="RHEA:20249"/>
        <dbReference type="ChEBI" id="CHEBI:57416"/>
        <dbReference type="ChEBI" id="CHEBI:57972"/>
        <dbReference type="EC" id="5.1.1.1"/>
    </reaction>
</comment>
<dbReference type="GO" id="GO:0008784">
    <property type="term" value="F:alanine racemase activity"/>
    <property type="evidence" value="ECO:0007669"/>
    <property type="project" value="UniProtKB-UniRule"/>
</dbReference>
<comment type="cofactor">
    <cofactor evidence="2 5 6">
        <name>pyridoxal 5'-phosphate</name>
        <dbReference type="ChEBI" id="CHEBI:597326"/>
    </cofactor>
</comment>
<keyword evidence="4 5" id="KW-0413">Isomerase</keyword>
<name>A0A2P8C7D5_9BACT</name>
<reference evidence="10 11" key="1">
    <citation type="submission" date="2018-03" db="EMBL/GenBank/DDBJ databases">
        <title>Genomic Encyclopedia of Archaeal and Bacterial Type Strains, Phase II (KMG-II): from individual species to whole genera.</title>
        <authorList>
            <person name="Goeker M."/>
        </authorList>
    </citation>
    <scope>NUCLEOTIDE SEQUENCE [LARGE SCALE GENOMIC DNA]</scope>
    <source>
        <strain evidence="10 11">DSM 27267</strain>
    </source>
</reference>
<dbReference type="CDD" id="cd00430">
    <property type="entry name" value="PLPDE_III_AR"/>
    <property type="match status" value="1"/>
</dbReference>
<accession>A0A2P8C7D5</accession>
<dbReference type="NCBIfam" id="TIGR00492">
    <property type="entry name" value="alr"/>
    <property type="match status" value="1"/>
</dbReference>
<dbReference type="PRINTS" id="PR00992">
    <property type="entry name" value="ALARACEMASE"/>
</dbReference>
<dbReference type="SMART" id="SM01005">
    <property type="entry name" value="Ala_racemase_C"/>
    <property type="match status" value="1"/>
</dbReference>
<dbReference type="InterPro" id="IPR000821">
    <property type="entry name" value="Ala_racemase"/>
</dbReference>
<dbReference type="PROSITE" id="PS00395">
    <property type="entry name" value="ALANINE_RACEMASE"/>
    <property type="match status" value="1"/>
</dbReference>
<comment type="pathway">
    <text evidence="5">Amino-acid biosynthesis; D-alanine biosynthesis; D-alanine from L-alanine: step 1/1.</text>
</comment>
<feature type="binding site" evidence="5 7">
    <location>
        <position position="323"/>
    </location>
    <ligand>
        <name>substrate</name>
    </ligand>
</feature>
<dbReference type="InterPro" id="IPR011079">
    <property type="entry name" value="Ala_racemase_C"/>
</dbReference>
<evidence type="ECO:0000256" key="6">
    <source>
        <dbReference type="PIRSR" id="PIRSR600821-50"/>
    </source>
</evidence>
<evidence type="ECO:0000313" key="11">
    <source>
        <dbReference type="Proteomes" id="UP000240621"/>
    </source>
</evidence>
<dbReference type="EC" id="5.1.1.1" evidence="5"/>
<dbReference type="Gene3D" id="2.40.37.10">
    <property type="entry name" value="Lyase, Ornithine Decarboxylase, Chain A, domain 1"/>
    <property type="match status" value="1"/>
</dbReference>
<dbReference type="Pfam" id="PF00842">
    <property type="entry name" value="Ala_racemase_C"/>
    <property type="match status" value="1"/>
</dbReference>
<dbReference type="InterPro" id="IPR001608">
    <property type="entry name" value="Ala_racemase_N"/>
</dbReference>
<dbReference type="InterPro" id="IPR029066">
    <property type="entry name" value="PLP-binding_barrel"/>
</dbReference>
<dbReference type="HAMAP" id="MF_01201">
    <property type="entry name" value="Ala_racemase"/>
    <property type="match status" value="1"/>
</dbReference>
<keyword evidence="12" id="KW-1185">Reference proteome</keyword>
<dbReference type="UniPathway" id="UPA00042">
    <property type="reaction ID" value="UER00497"/>
</dbReference>
<feature type="binding site" evidence="5 7">
    <location>
        <position position="135"/>
    </location>
    <ligand>
        <name>substrate</name>
    </ligand>
</feature>
<dbReference type="Pfam" id="PF01168">
    <property type="entry name" value="Ala_racemase_N"/>
    <property type="match status" value="1"/>
</dbReference>
<proteinExistence type="inferred from homology"/>
<feature type="active site" description="Proton acceptor; specific for D-alanine" evidence="5">
    <location>
        <position position="36"/>
    </location>
</feature>
<sequence length="385" mass="43544">MQETSVITLKESALINNIQFLKKKLGKNVKISSVVKANAYGHGIEQMVPMLEKAGINHFSFFNFDEAQRVCRSLTKKSTVVIMGYIAPEHLREAIEKNFEFFVFNLERLELALEEARELNKPAKIHLEVETGMNRTGLNMNELIEAIDVIKMQPEHFQVRGFCTHLAGAESVSNHVRIQKQLKRYRQMNAILEKNEITPTYRHVANSAAAFVYPNARLDLVRIGIMQYGFWSSAETFIHYINHKKNRTDPLHRILGWESKVMSIKLIKTGEFVGYGNHFLAQQDTLTALIPVGYATGYSRSLSNKGRVLIRGRSCNVIGIVNMNMVVVDISAIPEVKLGDQVVIIGRQGDAEINVSAFSDISNALNYEVLSRLPMNIERKIIPAE</sequence>